<dbReference type="AlphaFoldDB" id="A0A1N6PB31"/>
<dbReference type="SUPFAM" id="SSF103088">
    <property type="entry name" value="OmpA-like"/>
    <property type="match status" value="1"/>
</dbReference>
<dbReference type="InterPro" id="IPR050330">
    <property type="entry name" value="Bact_OuterMem_StrucFunc"/>
</dbReference>
<dbReference type="Proteomes" id="UP000186895">
    <property type="component" value="Unassembled WGS sequence"/>
</dbReference>
<feature type="domain" description="OmpA-like" evidence="4">
    <location>
        <begin position="120"/>
        <end position="235"/>
    </location>
</feature>
<dbReference type="Pfam" id="PF00691">
    <property type="entry name" value="OmpA"/>
    <property type="match status" value="1"/>
</dbReference>
<evidence type="ECO:0000256" key="1">
    <source>
        <dbReference type="PROSITE-ProRule" id="PRU00473"/>
    </source>
</evidence>
<keyword evidence="6" id="KW-1185">Reference proteome</keyword>
<protein>
    <submittedName>
        <fullName evidence="5">Outer membrane protein OmpA</fullName>
    </submittedName>
</protein>
<keyword evidence="1" id="KW-0472">Membrane</keyword>
<dbReference type="EMBL" id="FTMN01000001">
    <property type="protein sequence ID" value="SIQ01580.1"/>
    <property type="molecule type" value="Genomic_DNA"/>
</dbReference>
<dbReference type="PROSITE" id="PS51257">
    <property type="entry name" value="PROKAR_LIPOPROTEIN"/>
    <property type="match status" value="1"/>
</dbReference>
<sequence length="235" mass="25078">MDVRCKQLIASALVFGCLSSAHAGQYWTSSNGLPVRDNAGNCVEQGVQANTLQPGCDAMNRVILLPDASGEVGAVVVMSEGGSKTLNTAYGAAYQGTEGQLEESAASSEEVSSRFGQLLQQQPLPAETFTLRFTSGSATELTPDSLAMIPRLSASLEERKAPEIRIVGHTDRVGSLLANDRLSKARAQTVAKVLNEKGIPMDMMEVTGRGEREPEVATSDGVDEPRNRRVEISIR</sequence>
<organism evidence="5 6">
    <name type="scientific">Marinobacterium stanieri</name>
    <dbReference type="NCBI Taxonomy" id="49186"/>
    <lineage>
        <taxon>Bacteria</taxon>
        <taxon>Pseudomonadati</taxon>
        <taxon>Pseudomonadota</taxon>
        <taxon>Gammaproteobacteria</taxon>
        <taxon>Oceanospirillales</taxon>
        <taxon>Oceanospirillaceae</taxon>
        <taxon>Marinobacterium</taxon>
    </lineage>
</organism>
<dbReference type="PANTHER" id="PTHR30329">
    <property type="entry name" value="STATOR ELEMENT OF FLAGELLAR MOTOR COMPLEX"/>
    <property type="match status" value="1"/>
</dbReference>
<keyword evidence="3" id="KW-0732">Signal</keyword>
<dbReference type="InterPro" id="IPR036737">
    <property type="entry name" value="OmpA-like_sf"/>
</dbReference>
<evidence type="ECO:0000313" key="5">
    <source>
        <dbReference type="EMBL" id="SIQ01580.1"/>
    </source>
</evidence>
<dbReference type="CDD" id="cd07185">
    <property type="entry name" value="OmpA_C-like"/>
    <property type="match status" value="1"/>
</dbReference>
<reference evidence="5 6" key="1">
    <citation type="submission" date="2017-01" db="EMBL/GenBank/DDBJ databases">
        <authorList>
            <person name="Mah S.A."/>
            <person name="Swanson W.J."/>
            <person name="Moy G.W."/>
            <person name="Vacquier V.D."/>
        </authorList>
    </citation>
    <scope>NUCLEOTIDE SEQUENCE [LARGE SCALE GENOMIC DNA]</scope>
    <source>
        <strain evidence="5 6">DSM 7027</strain>
    </source>
</reference>
<dbReference type="GO" id="GO:0016020">
    <property type="term" value="C:membrane"/>
    <property type="evidence" value="ECO:0007669"/>
    <property type="project" value="UniProtKB-UniRule"/>
</dbReference>
<dbReference type="STRING" id="49186.SAMN05421647_101915"/>
<dbReference type="eggNOG" id="COG2885">
    <property type="taxonomic scope" value="Bacteria"/>
</dbReference>
<dbReference type="RefSeq" id="WP_083702926.1">
    <property type="nucleotide sequence ID" value="NZ_FTMN01000001.1"/>
</dbReference>
<evidence type="ECO:0000313" key="6">
    <source>
        <dbReference type="Proteomes" id="UP000186895"/>
    </source>
</evidence>
<evidence type="ECO:0000256" key="2">
    <source>
        <dbReference type="SAM" id="MobiDB-lite"/>
    </source>
</evidence>
<name>A0A1N6PB31_9GAMM</name>
<gene>
    <name evidence="5" type="ORF">SAMN05421647_101915</name>
</gene>
<feature type="chain" id="PRO_5012071330" evidence="3">
    <location>
        <begin position="24"/>
        <end position="235"/>
    </location>
</feature>
<feature type="signal peptide" evidence="3">
    <location>
        <begin position="1"/>
        <end position="23"/>
    </location>
</feature>
<feature type="compositionally biased region" description="Basic and acidic residues" evidence="2">
    <location>
        <begin position="223"/>
        <end position="235"/>
    </location>
</feature>
<dbReference type="PROSITE" id="PS51123">
    <property type="entry name" value="OMPA_2"/>
    <property type="match status" value="1"/>
</dbReference>
<dbReference type="Gene3D" id="3.30.1330.60">
    <property type="entry name" value="OmpA-like domain"/>
    <property type="match status" value="1"/>
</dbReference>
<evidence type="ECO:0000259" key="4">
    <source>
        <dbReference type="PROSITE" id="PS51123"/>
    </source>
</evidence>
<evidence type="ECO:0000256" key="3">
    <source>
        <dbReference type="SAM" id="SignalP"/>
    </source>
</evidence>
<accession>A0A1N6PB31</accession>
<feature type="region of interest" description="Disordered" evidence="2">
    <location>
        <begin position="210"/>
        <end position="235"/>
    </location>
</feature>
<proteinExistence type="predicted"/>
<dbReference type="PANTHER" id="PTHR30329:SF21">
    <property type="entry name" value="LIPOPROTEIN YIAD-RELATED"/>
    <property type="match status" value="1"/>
</dbReference>
<dbReference type="InterPro" id="IPR006665">
    <property type="entry name" value="OmpA-like"/>
</dbReference>